<feature type="repeat" description="RCC1" evidence="1">
    <location>
        <begin position="181"/>
        <end position="235"/>
    </location>
</feature>
<evidence type="ECO:0000313" key="4">
    <source>
        <dbReference type="Proteomes" id="UP000014760"/>
    </source>
</evidence>
<accession>R7UFB6</accession>
<dbReference type="Pfam" id="PF00415">
    <property type="entry name" value="RCC1"/>
    <property type="match status" value="3"/>
</dbReference>
<dbReference type="InterPro" id="IPR009091">
    <property type="entry name" value="RCC1/BLIP-II"/>
</dbReference>
<name>R7UFB6_CAPTE</name>
<dbReference type="Proteomes" id="UP000014760">
    <property type="component" value="Unassembled WGS sequence"/>
</dbReference>
<dbReference type="HOGENOM" id="CLU_037900_0_0_1"/>
<reference evidence="3" key="3">
    <citation type="submission" date="2015-06" db="UniProtKB">
        <authorList>
            <consortium name="EnsemblMetazoa"/>
        </authorList>
    </citation>
    <scope>IDENTIFICATION</scope>
</reference>
<dbReference type="EMBL" id="AMQN01009090">
    <property type="status" value="NOT_ANNOTATED_CDS"/>
    <property type="molecule type" value="Genomic_DNA"/>
</dbReference>
<dbReference type="GO" id="GO:0005743">
    <property type="term" value="C:mitochondrial inner membrane"/>
    <property type="evidence" value="ECO:0007669"/>
    <property type="project" value="TreeGrafter"/>
</dbReference>
<evidence type="ECO:0000256" key="1">
    <source>
        <dbReference type="PROSITE-ProRule" id="PRU00235"/>
    </source>
</evidence>
<proteinExistence type="predicted"/>
<dbReference type="FunCoup" id="R7UFB6">
    <property type="interactions" value="641"/>
</dbReference>
<dbReference type="AlphaFoldDB" id="R7UFB6"/>
<dbReference type="EMBL" id="KB304553">
    <property type="protein sequence ID" value="ELU01947.1"/>
    <property type="molecule type" value="Genomic_DNA"/>
</dbReference>
<dbReference type="InterPro" id="IPR053035">
    <property type="entry name" value="Mitochondrial_GEF_domain"/>
</dbReference>
<dbReference type="PROSITE" id="PS50012">
    <property type="entry name" value="RCC1_3"/>
    <property type="match status" value="6"/>
</dbReference>
<dbReference type="STRING" id="283909.R7UFB6"/>
<sequence length="452" mass="49404">MLCSRCRLLHRMLSSHSMREASSFTKRIKTLEDRESTVHEHVGQHKQRVQRVYVWGYAGTGALGQRSFITPSNPRQKPRSKQRHPHRLAYLDEIVLKTNALACGYGFTVFIGQRDSKPVAFGTGINTDSQLGFQEYPKKSGRILDYVIQPVGIDLPLENSETKLLQVACGRAHTVIVTDQEGCFTLGNNAYGQCGRGIVEKEIYGGSQTVNRVEVEGIIKQVVCGQDHSLFLMDDGRVFSCGIGSDGQTGLGHYKSEASLSLVGGDIEGEDIVHLSCKGDTVLAVSGKGDLFGWGNSEYDQLSSVSNNETQVNVPRHLPFSSVGHVVRSASAGAMCLLLNDKGDVYVWGYGLLGCGPQVEQSALPMQIPPTLFGKNELNPDAQVVDLQCGLYHFAALTSDGDLFTWGRNMRGALGLGTAKDQYFPYKVHVPAEVMEVRCGVDHMAAICRSFI</sequence>
<reference evidence="2 4" key="2">
    <citation type="journal article" date="2013" name="Nature">
        <title>Insights into bilaterian evolution from three spiralian genomes.</title>
        <authorList>
            <person name="Simakov O."/>
            <person name="Marletaz F."/>
            <person name="Cho S.J."/>
            <person name="Edsinger-Gonzales E."/>
            <person name="Havlak P."/>
            <person name="Hellsten U."/>
            <person name="Kuo D.H."/>
            <person name="Larsson T."/>
            <person name="Lv J."/>
            <person name="Arendt D."/>
            <person name="Savage R."/>
            <person name="Osoegawa K."/>
            <person name="de Jong P."/>
            <person name="Grimwood J."/>
            <person name="Chapman J.A."/>
            <person name="Shapiro H."/>
            <person name="Aerts A."/>
            <person name="Otillar R.P."/>
            <person name="Terry A.Y."/>
            <person name="Boore J.L."/>
            <person name="Grigoriev I.V."/>
            <person name="Lindberg D.R."/>
            <person name="Seaver E.C."/>
            <person name="Weisblat D.A."/>
            <person name="Putnam N.H."/>
            <person name="Rokhsar D.S."/>
        </authorList>
    </citation>
    <scope>NUCLEOTIDE SEQUENCE</scope>
    <source>
        <strain evidence="2 4">I ESC-2004</strain>
    </source>
</reference>
<dbReference type="GO" id="GO:0070131">
    <property type="term" value="P:positive regulation of mitochondrial translation"/>
    <property type="evidence" value="ECO:0007669"/>
    <property type="project" value="TreeGrafter"/>
</dbReference>
<dbReference type="Pfam" id="PF13540">
    <property type="entry name" value="RCC1_2"/>
    <property type="match status" value="1"/>
</dbReference>
<dbReference type="PANTHER" id="PTHR46337">
    <property type="entry name" value="RCC1-LIKE G EXCHANGING FACTOR-LIKE PROTEIN"/>
    <property type="match status" value="1"/>
</dbReference>
<gene>
    <name evidence="2" type="ORF">CAPTEDRAFT_158323</name>
</gene>
<reference evidence="4" key="1">
    <citation type="submission" date="2012-12" db="EMBL/GenBank/DDBJ databases">
        <authorList>
            <person name="Hellsten U."/>
            <person name="Grimwood J."/>
            <person name="Chapman J.A."/>
            <person name="Shapiro H."/>
            <person name="Aerts A."/>
            <person name="Otillar R.P."/>
            <person name="Terry A.Y."/>
            <person name="Boore J.L."/>
            <person name="Simakov O."/>
            <person name="Marletaz F."/>
            <person name="Cho S.-J."/>
            <person name="Edsinger-Gonzales E."/>
            <person name="Havlak P."/>
            <person name="Kuo D.-H."/>
            <person name="Larsson T."/>
            <person name="Lv J."/>
            <person name="Arendt D."/>
            <person name="Savage R."/>
            <person name="Osoegawa K."/>
            <person name="de Jong P."/>
            <person name="Lindberg D.R."/>
            <person name="Seaver E.C."/>
            <person name="Weisblat D.A."/>
            <person name="Putnam N.H."/>
            <person name="Grigoriev I.V."/>
            <person name="Rokhsar D.S."/>
        </authorList>
    </citation>
    <scope>NUCLEOTIDE SEQUENCE</scope>
    <source>
        <strain evidence="4">I ESC-2004</strain>
    </source>
</reference>
<dbReference type="InterPro" id="IPR000408">
    <property type="entry name" value="Reg_chr_condens"/>
</dbReference>
<feature type="repeat" description="RCC1" evidence="1">
    <location>
        <begin position="401"/>
        <end position="450"/>
    </location>
</feature>
<dbReference type="GO" id="GO:0019843">
    <property type="term" value="F:rRNA binding"/>
    <property type="evidence" value="ECO:0007669"/>
    <property type="project" value="TreeGrafter"/>
</dbReference>
<feature type="repeat" description="RCC1" evidence="1">
    <location>
        <begin position="50"/>
        <end position="114"/>
    </location>
</feature>
<feature type="repeat" description="RCC1" evidence="1">
    <location>
        <begin position="343"/>
        <end position="400"/>
    </location>
</feature>
<dbReference type="SUPFAM" id="SSF50985">
    <property type="entry name" value="RCC1/BLIP-II"/>
    <property type="match status" value="1"/>
</dbReference>
<dbReference type="OrthoDB" id="70707at2759"/>
<evidence type="ECO:0000313" key="3">
    <source>
        <dbReference type="EnsemblMetazoa" id="CapteP158323"/>
    </source>
</evidence>
<evidence type="ECO:0000313" key="2">
    <source>
        <dbReference type="EMBL" id="ELU01947.1"/>
    </source>
</evidence>
<protein>
    <submittedName>
        <fullName evidence="2 3">Uncharacterized protein</fullName>
    </submittedName>
</protein>
<dbReference type="PRINTS" id="PR00633">
    <property type="entry name" value="RCCNDNSATION"/>
</dbReference>
<organism evidence="2">
    <name type="scientific">Capitella teleta</name>
    <name type="common">Polychaete worm</name>
    <dbReference type="NCBI Taxonomy" id="283909"/>
    <lineage>
        <taxon>Eukaryota</taxon>
        <taxon>Metazoa</taxon>
        <taxon>Spiralia</taxon>
        <taxon>Lophotrochozoa</taxon>
        <taxon>Annelida</taxon>
        <taxon>Polychaeta</taxon>
        <taxon>Sedentaria</taxon>
        <taxon>Scolecida</taxon>
        <taxon>Capitellidae</taxon>
        <taxon>Capitella</taxon>
    </lineage>
</organism>
<dbReference type="GO" id="GO:0005085">
    <property type="term" value="F:guanyl-nucleotide exchange factor activity"/>
    <property type="evidence" value="ECO:0007669"/>
    <property type="project" value="TreeGrafter"/>
</dbReference>
<feature type="repeat" description="RCC1" evidence="1">
    <location>
        <begin position="116"/>
        <end position="180"/>
    </location>
</feature>
<feature type="repeat" description="RCC1" evidence="1">
    <location>
        <begin position="289"/>
        <end position="342"/>
    </location>
</feature>
<dbReference type="OMA" id="GSFCMAL"/>
<dbReference type="EnsemblMetazoa" id="CapteT158323">
    <property type="protein sequence ID" value="CapteP158323"/>
    <property type="gene ID" value="CapteG158323"/>
</dbReference>
<dbReference type="Gene3D" id="2.130.10.30">
    <property type="entry name" value="Regulator of chromosome condensation 1/beta-lactamase-inhibitor protein II"/>
    <property type="match status" value="2"/>
</dbReference>
<dbReference type="PANTHER" id="PTHR46337:SF1">
    <property type="entry name" value="RCC1-LIKE G EXCHANGING FACTOR-LIKE PROTEIN"/>
    <property type="match status" value="1"/>
</dbReference>
<keyword evidence="4" id="KW-1185">Reference proteome</keyword>